<keyword evidence="3 11" id="KW-0808">Transferase</keyword>
<keyword evidence="2" id="KW-1277">Toxin-antitoxin system</keyword>
<dbReference type="Gene3D" id="3.30.460.10">
    <property type="entry name" value="Beta Polymerase, domain 2"/>
    <property type="match status" value="1"/>
</dbReference>
<comment type="caution">
    <text evidence="11">The sequence shown here is derived from an EMBL/GenBank/DDBJ whole genome shotgun (WGS) entry which is preliminary data.</text>
</comment>
<dbReference type="InterPro" id="IPR043519">
    <property type="entry name" value="NT_sf"/>
</dbReference>
<evidence type="ECO:0000256" key="2">
    <source>
        <dbReference type="ARBA" id="ARBA00022649"/>
    </source>
</evidence>
<dbReference type="InterPro" id="IPR052038">
    <property type="entry name" value="Type-VII_TA_antitoxin"/>
</dbReference>
<dbReference type="EMBL" id="SOKJ01000060">
    <property type="protein sequence ID" value="TET12654.1"/>
    <property type="molecule type" value="Genomic_DNA"/>
</dbReference>
<protein>
    <submittedName>
        <fullName evidence="11">Nucleotidyltransferase</fullName>
    </submittedName>
</protein>
<keyword evidence="4" id="KW-0548">Nucleotidyltransferase</keyword>
<keyword evidence="8" id="KW-0460">Magnesium</keyword>
<organism evidence="11 12">
    <name type="scientific">Aerophobetes bacterium</name>
    <dbReference type="NCBI Taxonomy" id="2030807"/>
    <lineage>
        <taxon>Bacteria</taxon>
        <taxon>Candidatus Aerophobota</taxon>
    </lineage>
</organism>
<evidence type="ECO:0000256" key="3">
    <source>
        <dbReference type="ARBA" id="ARBA00022679"/>
    </source>
</evidence>
<dbReference type="AlphaFoldDB" id="A0A523S3P9"/>
<dbReference type="GO" id="GO:0046872">
    <property type="term" value="F:metal ion binding"/>
    <property type="evidence" value="ECO:0007669"/>
    <property type="project" value="UniProtKB-KW"/>
</dbReference>
<evidence type="ECO:0000256" key="4">
    <source>
        <dbReference type="ARBA" id="ARBA00022695"/>
    </source>
</evidence>
<dbReference type="CDD" id="cd05403">
    <property type="entry name" value="NT_KNTase_like"/>
    <property type="match status" value="1"/>
</dbReference>
<evidence type="ECO:0000256" key="8">
    <source>
        <dbReference type="ARBA" id="ARBA00022842"/>
    </source>
</evidence>
<dbReference type="Proteomes" id="UP000316360">
    <property type="component" value="Unassembled WGS sequence"/>
</dbReference>
<evidence type="ECO:0000256" key="6">
    <source>
        <dbReference type="ARBA" id="ARBA00022741"/>
    </source>
</evidence>
<dbReference type="InterPro" id="IPR002934">
    <property type="entry name" value="Polymerase_NTP_transf_dom"/>
</dbReference>
<sequence length="99" mass="12025">MNVLEEIKEILKKYKEDIVREYKIKEIGIFGSYVRGEQKKRSDIDILVEFNEDDIPDLLRFIEMERYLKRLLRRKVDLVRKEGIRPELKAIVLKEVIYL</sequence>
<comment type="cofactor">
    <cofactor evidence="1">
        <name>Mg(2+)</name>
        <dbReference type="ChEBI" id="CHEBI:18420"/>
    </cofactor>
</comment>
<proteinExistence type="inferred from homology"/>
<name>A0A523S3P9_UNCAE</name>
<feature type="domain" description="Polymerase nucleotidyl transferase" evidence="10">
    <location>
        <begin position="11"/>
        <end position="98"/>
    </location>
</feature>
<evidence type="ECO:0000256" key="5">
    <source>
        <dbReference type="ARBA" id="ARBA00022723"/>
    </source>
</evidence>
<dbReference type="Pfam" id="PF01909">
    <property type="entry name" value="NTP_transf_2"/>
    <property type="match status" value="1"/>
</dbReference>
<keyword evidence="7" id="KW-0067">ATP-binding</keyword>
<comment type="similarity">
    <text evidence="9">Belongs to the MntA antitoxin family.</text>
</comment>
<evidence type="ECO:0000256" key="7">
    <source>
        <dbReference type="ARBA" id="ARBA00022840"/>
    </source>
</evidence>
<accession>A0A523S3P9</accession>
<evidence type="ECO:0000256" key="1">
    <source>
        <dbReference type="ARBA" id="ARBA00001946"/>
    </source>
</evidence>
<gene>
    <name evidence="11" type="ORF">E3J84_01180</name>
</gene>
<keyword evidence="6" id="KW-0547">Nucleotide-binding</keyword>
<dbReference type="PANTHER" id="PTHR33571">
    <property type="entry name" value="SSL8005 PROTEIN"/>
    <property type="match status" value="1"/>
</dbReference>
<dbReference type="PANTHER" id="PTHR33571:SF19">
    <property type="entry name" value="PROTEIN ADENYLYLTRANSFERASE MJ0128-RELATED"/>
    <property type="match status" value="1"/>
</dbReference>
<reference evidence="11 12" key="1">
    <citation type="submission" date="2019-03" db="EMBL/GenBank/DDBJ databases">
        <title>Metabolic potential of uncultured bacteria and archaea associated with petroleum seepage in deep-sea sediments.</title>
        <authorList>
            <person name="Dong X."/>
            <person name="Hubert C."/>
        </authorList>
    </citation>
    <scope>NUCLEOTIDE SEQUENCE [LARGE SCALE GENOMIC DNA]</scope>
    <source>
        <strain evidence="11">E44_bin7</strain>
    </source>
</reference>
<evidence type="ECO:0000313" key="11">
    <source>
        <dbReference type="EMBL" id="TET12654.1"/>
    </source>
</evidence>
<dbReference type="GO" id="GO:0005524">
    <property type="term" value="F:ATP binding"/>
    <property type="evidence" value="ECO:0007669"/>
    <property type="project" value="UniProtKB-KW"/>
</dbReference>
<evidence type="ECO:0000256" key="9">
    <source>
        <dbReference type="ARBA" id="ARBA00038276"/>
    </source>
</evidence>
<dbReference type="GO" id="GO:0016779">
    <property type="term" value="F:nucleotidyltransferase activity"/>
    <property type="evidence" value="ECO:0007669"/>
    <property type="project" value="UniProtKB-KW"/>
</dbReference>
<evidence type="ECO:0000313" key="12">
    <source>
        <dbReference type="Proteomes" id="UP000316360"/>
    </source>
</evidence>
<evidence type="ECO:0000259" key="10">
    <source>
        <dbReference type="Pfam" id="PF01909"/>
    </source>
</evidence>
<dbReference type="SUPFAM" id="SSF81301">
    <property type="entry name" value="Nucleotidyltransferase"/>
    <property type="match status" value="1"/>
</dbReference>
<keyword evidence="5" id="KW-0479">Metal-binding</keyword>